<accession>A0ABU5H775</accession>
<feature type="compositionally biased region" description="Basic residues" evidence="1">
    <location>
        <begin position="125"/>
        <end position="140"/>
    </location>
</feature>
<evidence type="ECO:0000313" key="3">
    <source>
        <dbReference type="Proteomes" id="UP001291309"/>
    </source>
</evidence>
<evidence type="ECO:0000256" key="1">
    <source>
        <dbReference type="SAM" id="MobiDB-lite"/>
    </source>
</evidence>
<dbReference type="RefSeq" id="WP_321547905.1">
    <property type="nucleotide sequence ID" value="NZ_JAXIVS010000007.1"/>
</dbReference>
<gene>
    <name evidence="2" type="ORF">SYV04_22420</name>
</gene>
<comment type="caution">
    <text evidence="2">The sequence shown here is derived from an EMBL/GenBank/DDBJ whole genome shotgun (WGS) entry which is preliminary data.</text>
</comment>
<dbReference type="Proteomes" id="UP001291309">
    <property type="component" value="Unassembled WGS sequence"/>
</dbReference>
<sequence>MNLICTVQFDEAEVEAGGLLTGRVCLLEDTSALREARKMRLSAICRVEGPGKPEVRVLNTAELPGPFKPQVDLPFRIPIPEKGPITYQGIILQIRWHLDVQLVVPEGFSPRKETSFDVVPASAARSRRGPPRAHPKAPPA</sequence>
<dbReference type="EMBL" id="JAXIVS010000007">
    <property type="protein sequence ID" value="MDY7229185.1"/>
    <property type="molecule type" value="Genomic_DNA"/>
</dbReference>
<protein>
    <recommendedName>
        <fullName evidence="4">Arrestin-like N-terminal domain-containing protein</fullName>
    </recommendedName>
</protein>
<keyword evidence="3" id="KW-1185">Reference proteome</keyword>
<organism evidence="2 3">
    <name type="scientific">Hyalangium rubrum</name>
    <dbReference type="NCBI Taxonomy" id="3103134"/>
    <lineage>
        <taxon>Bacteria</taxon>
        <taxon>Pseudomonadati</taxon>
        <taxon>Myxococcota</taxon>
        <taxon>Myxococcia</taxon>
        <taxon>Myxococcales</taxon>
        <taxon>Cystobacterineae</taxon>
        <taxon>Archangiaceae</taxon>
        <taxon>Hyalangium</taxon>
    </lineage>
</organism>
<name>A0ABU5H775_9BACT</name>
<proteinExistence type="predicted"/>
<evidence type="ECO:0000313" key="2">
    <source>
        <dbReference type="EMBL" id="MDY7229185.1"/>
    </source>
</evidence>
<feature type="region of interest" description="Disordered" evidence="1">
    <location>
        <begin position="111"/>
        <end position="140"/>
    </location>
</feature>
<reference evidence="2 3" key="1">
    <citation type="submission" date="2023-12" db="EMBL/GenBank/DDBJ databases">
        <title>the genome sequence of Hyalangium sp. s54d21.</title>
        <authorList>
            <person name="Zhang X."/>
        </authorList>
    </citation>
    <scope>NUCLEOTIDE SEQUENCE [LARGE SCALE GENOMIC DNA]</scope>
    <source>
        <strain evidence="3">s54d21</strain>
    </source>
</reference>
<evidence type="ECO:0008006" key="4">
    <source>
        <dbReference type="Google" id="ProtNLM"/>
    </source>
</evidence>